<dbReference type="Proteomes" id="UP001519289">
    <property type="component" value="Unassembled WGS sequence"/>
</dbReference>
<dbReference type="PROSITE" id="PS51186">
    <property type="entry name" value="GNAT"/>
    <property type="match status" value="1"/>
</dbReference>
<dbReference type="RefSeq" id="WP_209467464.1">
    <property type="nucleotide sequence ID" value="NZ_JAGGLG010000026.1"/>
</dbReference>
<dbReference type="InterPro" id="IPR051531">
    <property type="entry name" value="N-acetyltransferase"/>
</dbReference>
<evidence type="ECO:0000259" key="1">
    <source>
        <dbReference type="PROSITE" id="PS51186"/>
    </source>
</evidence>
<comment type="caution">
    <text evidence="2">The sequence shown here is derived from an EMBL/GenBank/DDBJ whole genome shotgun (WGS) entry which is preliminary data.</text>
</comment>
<dbReference type="Pfam" id="PF13302">
    <property type="entry name" value="Acetyltransf_3"/>
    <property type="match status" value="1"/>
</dbReference>
<reference evidence="2 3" key="1">
    <citation type="submission" date="2021-03" db="EMBL/GenBank/DDBJ databases">
        <title>Genomic Encyclopedia of Type Strains, Phase IV (KMG-IV): sequencing the most valuable type-strain genomes for metagenomic binning, comparative biology and taxonomic classification.</title>
        <authorList>
            <person name="Goeker M."/>
        </authorList>
    </citation>
    <scope>NUCLEOTIDE SEQUENCE [LARGE SCALE GENOMIC DNA]</scope>
    <source>
        <strain evidence="2 3">DSM 27138</strain>
    </source>
</reference>
<dbReference type="InterPro" id="IPR000182">
    <property type="entry name" value="GNAT_dom"/>
</dbReference>
<evidence type="ECO:0000313" key="3">
    <source>
        <dbReference type="Proteomes" id="UP001519289"/>
    </source>
</evidence>
<evidence type="ECO:0000313" key="2">
    <source>
        <dbReference type="EMBL" id="MBP2019354.1"/>
    </source>
</evidence>
<protein>
    <submittedName>
        <fullName evidence="2">RimJ/RimL family protein N-acetyltransferase</fullName>
    </submittedName>
</protein>
<name>A0ABS4JY30_9FIRM</name>
<organism evidence="2 3">
    <name type="scientific">Symbiobacterium terraclitae</name>
    <dbReference type="NCBI Taxonomy" id="557451"/>
    <lineage>
        <taxon>Bacteria</taxon>
        <taxon>Bacillati</taxon>
        <taxon>Bacillota</taxon>
        <taxon>Clostridia</taxon>
        <taxon>Eubacteriales</taxon>
        <taxon>Symbiobacteriaceae</taxon>
        <taxon>Symbiobacterium</taxon>
    </lineage>
</organism>
<proteinExistence type="predicted"/>
<gene>
    <name evidence="2" type="ORF">J2Z79_002781</name>
</gene>
<dbReference type="SUPFAM" id="SSF55729">
    <property type="entry name" value="Acyl-CoA N-acyltransferases (Nat)"/>
    <property type="match status" value="1"/>
</dbReference>
<dbReference type="PANTHER" id="PTHR43792:SF16">
    <property type="entry name" value="N-ACETYLTRANSFERASE DOMAIN-CONTAINING PROTEIN"/>
    <property type="match status" value="1"/>
</dbReference>
<dbReference type="PANTHER" id="PTHR43792">
    <property type="entry name" value="GNAT FAMILY, PUTATIVE (AFU_ORTHOLOGUE AFUA_3G00765)-RELATED-RELATED"/>
    <property type="match status" value="1"/>
</dbReference>
<dbReference type="Gene3D" id="3.40.630.30">
    <property type="match status" value="1"/>
</dbReference>
<accession>A0ABS4JY30</accession>
<dbReference type="InterPro" id="IPR016181">
    <property type="entry name" value="Acyl_CoA_acyltransferase"/>
</dbReference>
<sequence length="191" mass="20745">MLQLITERLRLRPLDAEDEGGVQALAADERVAAHSLSMPDPLPDGGAVAWIAEQQQGWEAGTSYGFAVYTAEPRAFVGVVTLKVSQRAGRAELGYAIMPDAWGRGYATEAAREVLRFAFEGLHLRRVTAACLAGNRASIRVLEKLGFRLEARLEPEEPGSGSGLSMLFYGLMLEEYLGRRGEAAHTDGQPQ</sequence>
<dbReference type="EMBL" id="JAGGLG010000026">
    <property type="protein sequence ID" value="MBP2019354.1"/>
    <property type="molecule type" value="Genomic_DNA"/>
</dbReference>
<feature type="domain" description="N-acetyltransferase" evidence="1">
    <location>
        <begin position="9"/>
        <end position="174"/>
    </location>
</feature>
<keyword evidence="3" id="KW-1185">Reference proteome</keyword>